<keyword evidence="1" id="KW-0560">Oxidoreductase</keyword>
<dbReference type="InterPro" id="IPR006140">
    <property type="entry name" value="D-isomer_DH_NAD-bd"/>
</dbReference>
<evidence type="ECO:0000256" key="2">
    <source>
        <dbReference type="ARBA" id="ARBA00023027"/>
    </source>
</evidence>
<dbReference type="Gene3D" id="3.40.50.720">
    <property type="entry name" value="NAD(P)-binding Rossmann-like Domain"/>
    <property type="match status" value="2"/>
</dbReference>
<protein>
    <recommendedName>
        <fullName evidence="3">D-isomer specific 2-hydroxyacid dehydrogenase NAD-binding domain-containing protein</fullName>
    </recommendedName>
</protein>
<sequence>AFSASPLSARYALRLEELPVDPPRAGARAELLLADPGRVAPVLDSVEGLRWLQSTWAGVNALAASRRRDFTCTRLAGCFGGQMAEYVLGAVFLEDWQRLGAFQAKAEWAPGPFKKRPRLSSLTMGLLGAGDISAVIARRAGAFGMRTVALATSGGPRDGFDEVCTDLPHVLRTSDVVVGVLPSTPQTRRASWTGARWRRAGRQPPIVNVGRGDVVSEASLLDALRPGGPLRRAVLDVFAVEPLPESSALWAHPRVQISPHIPPCVAAVTYPEDTADLFVENLALWLQGAPLKYVVDLDKGY</sequence>
<keyword evidence="5" id="KW-1185">Reference proteome</keyword>
<dbReference type="SUPFAM" id="SSF51735">
    <property type="entry name" value="NAD(P)-binding Rossmann-fold domains"/>
    <property type="match status" value="1"/>
</dbReference>
<feature type="domain" description="D-isomer specific 2-hydroxyacid dehydrogenase NAD-binding" evidence="3">
    <location>
        <begin position="101"/>
        <end position="261"/>
    </location>
</feature>
<dbReference type="PANTHER" id="PTHR43333">
    <property type="entry name" value="2-HACID_DH_C DOMAIN-CONTAINING PROTEIN"/>
    <property type="match status" value="1"/>
</dbReference>
<keyword evidence="2" id="KW-0520">NAD</keyword>
<dbReference type="Pfam" id="PF02826">
    <property type="entry name" value="2-Hacid_dh_C"/>
    <property type="match status" value="1"/>
</dbReference>
<name>A0ABN9UMR1_9DINO</name>
<organism evidence="4 5">
    <name type="scientific">Prorocentrum cordatum</name>
    <dbReference type="NCBI Taxonomy" id="2364126"/>
    <lineage>
        <taxon>Eukaryota</taxon>
        <taxon>Sar</taxon>
        <taxon>Alveolata</taxon>
        <taxon>Dinophyceae</taxon>
        <taxon>Prorocentrales</taxon>
        <taxon>Prorocentraceae</taxon>
        <taxon>Prorocentrum</taxon>
    </lineage>
</organism>
<accession>A0ABN9UMR1</accession>
<dbReference type="InterPro" id="IPR036291">
    <property type="entry name" value="NAD(P)-bd_dom_sf"/>
</dbReference>
<evidence type="ECO:0000259" key="3">
    <source>
        <dbReference type="Pfam" id="PF02826"/>
    </source>
</evidence>
<evidence type="ECO:0000313" key="4">
    <source>
        <dbReference type="EMBL" id="CAK0861202.1"/>
    </source>
</evidence>
<evidence type="ECO:0000313" key="5">
    <source>
        <dbReference type="Proteomes" id="UP001189429"/>
    </source>
</evidence>
<dbReference type="PANTHER" id="PTHR43333:SF1">
    <property type="entry name" value="D-ISOMER SPECIFIC 2-HYDROXYACID DEHYDROGENASE NAD-BINDING DOMAIN-CONTAINING PROTEIN"/>
    <property type="match status" value="1"/>
</dbReference>
<evidence type="ECO:0000256" key="1">
    <source>
        <dbReference type="ARBA" id="ARBA00023002"/>
    </source>
</evidence>
<dbReference type="EMBL" id="CAUYUJ010016051">
    <property type="protein sequence ID" value="CAK0861202.1"/>
    <property type="molecule type" value="Genomic_DNA"/>
</dbReference>
<reference evidence="4" key="1">
    <citation type="submission" date="2023-10" db="EMBL/GenBank/DDBJ databases">
        <authorList>
            <person name="Chen Y."/>
            <person name="Shah S."/>
            <person name="Dougan E. K."/>
            <person name="Thang M."/>
            <person name="Chan C."/>
        </authorList>
    </citation>
    <scope>NUCLEOTIDE SEQUENCE [LARGE SCALE GENOMIC DNA]</scope>
</reference>
<comment type="caution">
    <text evidence="4">The sequence shown here is derived from an EMBL/GenBank/DDBJ whole genome shotgun (WGS) entry which is preliminary data.</text>
</comment>
<dbReference type="Proteomes" id="UP001189429">
    <property type="component" value="Unassembled WGS sequence"/>
</dbReference>
<feature type="non-terminal residue" evidence="4">
    <location>
        <position position="1"/>
    </location>
</feature>
<proteinExistence type="predicted"/>
<gene>
    <name evidence="4" type="ORF">PCOR1329_LOCUS49958</name>
</gene>